<gene>
    <name evidence="8" type="ORF">BVC80_433g4</name>
</gene>
<keyword evidence="5" id="KW-0238">DNA-binding</keyword>
<keyword evidence="9" id="KW-1185">Reference proteome</keyword>
<evidence type="ECO:0000256" key="4">
    <source>
        <dbReference type="ARBA" id="ARBA00022763"/>
    </source>
</evidence>
<dbReference type="PROSITE" id="PS00678">
    <property type="entry name" value="WD_REPEATS_1"/>
    <property type="match status" value="1"/>
</dbReference>
<dbReference type="GO" id="GO:0006974">
    <property type="term" value="P:DNA damage response"/>
    <property type="evidence" value="ECO:0007669"/>
    <property type="project" value="UniProtKB-KW"/>
</dbReference>
<dbReference type="STRING" id="56857.A0A200PT22"/>
<dbReference type="Pfam" id="PF00400">
    <property type="entry name" value="WD40"/>
    <property type="match status" value="2"/>
</dbReference>
<feature type="region of interest" description="Disordered" evidence="7">
    <location>
        <begin position="1"/>
        <end position="92"/>
    </location>
</feature>
<dbReference type="Gene3D" id="2.130.10.10">
    <property type="entry name" value="YVTN repeat-like/Quinoprotein amine dehydrogenase"/>
    <property type="match status" value="1"/>
</dbReference>
<evidence type="ECO:0000256" key="1">
    <source>
        <dbReference type="ARBA" id="ARBA00005434"/>
    </source>
</evidence>
<dbReference type="Proteomes" id="UP000195402">
    <property type="component" value="Unassembled WGS sequence"/>
</dbReference>
<reference evidence="8 9" key="1">
    <citation type="journal article" date="2017" name="Mol. Plant">
        <title>The Genome of Medicinal Plant Macleaya cordata Provides New Insights into Benzylisoquinoline Alkaloids Metabolism.</title>
        <authorList>
            <person name="Liu X."/>
            <person name="Liu Y."/>
            <person name="Huang P."/>
            <person name="Ma Y."/>
            <person name="Qing Z."/>
            <person name="Tang Q."/>
            <person name="Cao H."/>
            <person name="Cheng P."/>
            <person name="Zheng Y."/>
            <person name="Yuan Z."/>
            <person name="Zhou Y."/>
            <person name="Liu J."/>
            <person name="Tang Z."/>
            <person name="Zhuo Y."/>
            <person name="Zhang Y."/>
            <person name="Yu L."/>
            <person name="Huang J."/>
            <person name="Yang P."/>
            <person name="Peng Q."/>
            <person name="Zhang J."/>
            <person name="Jiang W."/>
            <person name="Zhang Z."/>
            <person name="Lin K."/>
            <person name="Ro D.K."/>
            <person name="Chen X."/>
            <person name="Xiong X."/>
            <person name="Shang Y."/>
            <person name="Huang S."/>
            <person name="Zeng J."/>
        </authorList>
    </citation>
    <scope>NUCLEOTIDE SEQUENCE [LARGE SCALE GENOMIC DNA]</scope>
    <source>
        <strain evidence="9">cv. BLH2017</strain>
        <tissue evidence="8">Root</tissue>
    </source>
</reference>
<dbReference type="InterPro" id="IPR001680">
    <property type="entry name" value="WD40_rpt"/>
</dbReference>
<dbReference type="EMBL" id="MVGT01004121">
    <property type="protein sequence ID" value="OVA01369.1"/>
    <property type="molecule type" value="Genomic_DNA"/>
</dbReference>
<evidence type="ECO:0000256" key="5">
    <source>
        <dbReference type="ARBA" id="ARBA00023125"/>
    </source>
</evidence>
<dbReference type="InterPro" id="IPR036322">
    <property type="entry name" value="WD40_repeat_dom_sf"/>
</dbReference>
<dbReference type="OrthoDB" id="9890280at2759"/>
<feature type="repeat" description="WD" evidence="6">
    <location>
        <begin position="292"/>
        <end position="328"/>
    </location>
</feature>
<feature type="compositionally biased region" description="Basic and acidic residues" evidence="7">
    <location>
        <begin position="78"/>
        <end position="90"/>
    </location>
</feature>
<comment type="caution">
    <text evidence="8">The sequence shown here is derived from an EMBL/GenBank/DDBJ whole genome shotgun (WGS) entry which is preliminary data.</text>
</comment>
<comment type="similarity">
    <text evidence="1">Belongs to the WD repeat DDB2/WDR76 family.</text>
</comment>
<evidence type="ECO:0000256" key="3">
    <source>
        <dbReference type="ARBA" id="ARBA00022737"/>
    </source>
</evidence>
<dbReference type="GO" id="GO:0003677">
    <property type="term" value="F:DNA binding"/>
    <property type="evidence" value="ECO:0007669"/>
    <property type="project" value="UniProtKB-KW"/>
</dbReference>
<evidence type="ECO:0000256" key="7">
    <source>
        <dbReference type="SAM" id="MobiDB-lite"/>
    </source>
</evidence>
<dbReference type="PROSITE" id="PS50294">
    <property type="entry name" value="WD_REPEATS_REGION"/>
    <property type="match status" value="1"/>
</dbReference>
<feature type="compositionally biased region" description="Basic and acidic residues" evidence="7">
    <location>
        <begin position="9"/>
        <end position="22"/>
    </location>
</feature>
<dbReference type="InterPro" id="IPR015943">
    <property type="entry name" value="WD40/YVTN_repeat-like_dom_sf"/>
</dbReference>
<dbReference type="InterPro" id="IPR050853">
    <property type="entry name" value="WD_repeat_DNA-damage-binding"/>
</dbReference>
<keyword evidence="2 6" id="KW-0853">WD repeat</keyword>
<proteinExistence type="inferred from homology"/>
<accession>A0A200PT22</accession>
<sequence length="466" mass="51623">MAGSQPLTDYERRRLENIKRNEQMMSSFKLQSGANGLFSSSKRDGTETKGDNKIPKEKKPKSDKDPIEIRRSVRARVNRPESKSSQRKLDPVVSMQDVNMGNPHQQHLINTIKGLSERTPSTSSSSIGRRDDGNGDSFLDLRFLILKPENIARLMPSGIKNLLFFPCNDRSLIVGGNQYGNVAFWDVDRDLKDGEEEHGGIYLYGPHTGPISGITIPPFSLPKALPPPNFSHDGCIRLMDVEKESFDLVYSSVGSIFCLSHRPHEAKSLYFGGAHGVINVLDERAGKSSSSWALHDQRINTVDFNPGNTNLMATSSADGTVCIWDLRSINANRPKSLKTVDHKRNVRSAYFSPSGSCLATTSASNKVGLLRGVDFMDISIINHDNQAPRSITPFRAIWGWDDSYLFVGNPKGGVDVIPTNYRKMVTLESPHISGVPCRFTAHPHKVGMLAGAAEGWVYIWVSQQEI</sequence>
<dbReference type="SUPFAM" id="SSF50978">
    <property type="entry name" value="WD40 repeat-like"/>
    <property type="match status" value="1"/>
</dbReference>
<dbReference type="OMA" id="DPNTLYW"/>
<keyword evidence="4" id="KW-0227">DNA damage</keyword>
<dbReference type="GO" id="GO:0005634">
    <property type="term" value="C:nucleus"/>
    <property type="evidence" value="ECO:0007669"/>
    <property type="project" value="TreeGrafter"/>
</dbReference>
<dbReference type="SMART" id="SM00320">
    <property type="entry name" value="WD40"/>
    <property type="match status" value="3"/>
</dbReference>
<dbReference type="PROSITE" id="PS50082">
    <property type="entry name" value="WD_REPEATS_2"/>
    <property type="match status" value="1"/>
</dbReference>
<dbReference type="GO" id="GO:2000001">
    <property type="term" value="P:regulation of DNA damage checkpoint"/>
    <property type="evidence" value="ECO:0007669"/>
    <property type="project" value="TreeGrafter"/>
</dbReference>
<evidence type="ECO:0000256" key="2">
    <source>
        <dbReference type="ARBA" id="ARBA00022574"/>
    </source>
</evidence>
<feature type="compositionally biased region" description="Polar residues" evidence="7">
    <location>
        <begin position="23"/>
        <end position="40"/>
    </location>
</feature>
<evidence type="ECO:0000313" key="8">
    <source>
        <dbReference type="EMBL" id="OVA01369.1"/>
    </source>
</evidence>
<feature type="compositionally biased region" description="Basic and acidic residues" evidence="7">
    <location>
        <begin position="41"/>
        <end position="71"/>
    </location>
</feature>
<organism evidence="8 9">
    <name type="scientific">Macleaya cordata</name>
    <name type="common">Five-seeded plume-poppy</name>
    <name type="synonym">Bocconia cordata</name>
    <dbReference type="NCBI Taxonomy" id="56857"/>
    <lineage>
        <taxon>Eukaryota</taxon>
        <taxon>Viridiplantae</taxon>
        <taxon>Streptophyta</taxon>
        <taxon>Embryophyta</taxon>
        <taxon>Tracheophyta</taxon>
        <taxon>Spermatophyta</taxon>
        <taxon>Magnoliopsida</taxon>
        <taxon>Ranunculales</taxon>
        <taxon>Papaveraceae</taxon>
        <taxon>Papaveroideae</taxon>
        <taxon>Macleaya</taxon>
    </lineage>
</organism>
<dbReference type="FunCoup" id="A0A200PT22">
    <property type="interactions" value="1825"/>
</dbReference>
<name>A0A200PT22_MACCD</name>
<dbReference type="PANTHER" id="PTHR14773">
    <property type="entry name" value="WD REPEAT-CONTAINING PROTEIN 76"/>
    <property type="match status" value="1"/>
</dbReference>
<dbReference type="AlphaFoldDB" id="A0A200PT22"/>
<evidence type="ECO:0000313" key="9">
    <source>
        <dbReference type="Proteomes" id="UP000195402"/>
    </source>
</evidence>
<dbReference type="InParanoid" id="A0A200PT22"/>
<protein>
    <submittedName>
        <fullName evidence="8">WD40 repeat</fullName>
    </submittedName>
</protein>
<evidence type="ECO:0000256" key="6">
    <source>
        <dbReference type="PROSITE-ProRule" id="PRU00221"/>
    </source>
</evidence>
<dbReference type="InterPro" id="IPR019775">
    <property type="entry name" value="WD40_repeat_CS"/>
</dbReference>
<keyword evidence="3" id="KW-0677">Repeat</keyword>
<dbReference type="PANTHER" id="PTHR14773:SF0">
    <property type="entry name" value="WD REPEAT-CONTAINING PROTEIN 76"/>
    <property type="match status" value="1"/>
</dbReference>